<protein>
    <submittedName>
        <fullName evidence="2">GNAT family N-acetyltransferase</fullName>
        <ecNumber evidence="2">2.3.-.-</ecNumber>
    </submittedName>
</protein>
<dbReference type="RefSeq" id="WP_210353542.1">
    <property type="nucleotide sequence ID" value="NZ_JAEQMU010000001.1"/>
</dbReference>
<sequence length="166" mass="19051">MEKSKITYTKYTAPDFSIFETLVYDDDIMRYISGQALSEKQARNKFDSILSINGQEENLGYFKVYDANGDFLGDCKLERCKEDSSKLEVGYILKKNYWGLGYGTQLCTAMLTLANDFYPNHDIIGIIDPDNIASKRLLEKFGFESFFIGMEDELPTEKLILKRAIL</sequence>
<dbReference type="PANTHER" id="PTHR43792">
    <property type="entry name" value="GNAT FAMILY, PUTATIVE (AFU_ORTHOLOGUE AFUA_3G00765)-RELATED-RELATED"/>
    <property type="match status" value="1"/>
</dbReference>
<gene>
    <name evidence="2" type="ORF">ACFSQW_12315</name>
</gene>
<dbReference type="InterPro" id="IPR000182">
    <property type="entry name" value="GNAT_dom"/>
</dbReference>
<dbReference type="Pfam" id="PF13302">
    <property type="entry name" value="Acetyltransf_3"/>
    <property type="match status" value="1"/>
</dbReference>
<dbReference type="Proteomes" id="UP001597440">
    <property type="component" value="Unassembled WGS sequence"/>
</dbReference>
<dbReference type="InterPro" id="IPR016181">
    <property type="entry name" value="Acyl_CoA_acyltransferase"/>
</dbReference>
<feature type="domain" description="N-acetyltransferase" evidence="1">
    <location>
        <begin position="18"/>
        <end position="144"/>
    </location>
</feature>
<organism evidence="2 3">
    <name type="scientific">Sphingobacterium tabacisoli</name>
    <dbReference type="NCBI Taxonomy" id="2044855"/>
    <lineage>
        <taxon>Bacteria</taxon>
        <taxon>Pseudomonadati</taxon>
        <taxon>Bacteroidota</taxon>
        <taxon>Sphingobacteriia</taxon>
        <taxon>Sphingobacteriales</taxon>
        <taxon>Sphingobacteriaceae</taxon>
        <taxon>Sphingobacterium</taxon>
    </lineage>
</organism>
<dbReference type="GO" id="GO:0016746">
    <property type="term" value="F:acyltransferase activity"/>
    <property type="evidence" value="ECO:0007669"/>
    <property type="project" value="UniProtKB-KW"/>
</dbReference>
<dbReference type="EMBL" id="JBHULD010000014">
    <property type="protein sequence ID" value="MFD2555182.1"/>
    <property type="molecule type" value="Genomic_DNA"/>
</dbReference>
<evidence type="ECO:0000259" key="1">
    <source>
        <dbReference type="Pfam" id="PF13302"/>
    </source>
</evidence>
<accession>A0ABW5L1X2</accession>
<proteinExistence type="predicted"/>
<dbReference type="EC" id="2.3.-.-" evidence="2"/>
<dbReference type="PANTHER" id="PTHR43792:SF1">
    <property type="entry name" value="N-ACETYLTRANSFERASE DOMAIN-CONTAINING PROTEIN"/>
    <property type="match status" value="1"/>
</dbReference>
<evidence type="ECO:0000313" key="2">
    <source>
        <dbReference type="EMBL" id="MFD2555182.1"/>
    </source>
</evidence>
<keyword evidence="2" id="KW-0808">Transferase</keyword>
<dbReference type="Gene3D" id="3.40.630.30">
    <property type="match status" value="1"/>
</dbReference>
<evidence type="ECO:0000313" key="3">
    <source>
        <dbReference type="Proteomes" id="UP001597440"/>
    </source>
</evidence>
<keyword evidence="3" id="KW-1185">Reference proteome</keyword>
<keyword evidence="2" id="KW-0012">Acyltransferase</keyword>
<dbReference type="SUPFAM" id="SSF55729">
    <property type="entry name" value="Acyl-CoA N-acyltransferases (Nat)"/>
    <property type="match status" value="1"/>
</dbReference>
<name>A0ABW5L1X2_9SPHI</name>
<dbReference type="InterPro" id="IPR051531">
    <property type="entry name" value="N-acetyltransferase"/>
</dbReference>
<comment type="caution">
    <text evidence="2">The sequence shown here is derived from an EMBL/GenBank/DDBJ whole genome shotgun (WGS) entry which is preliminary data.</text>
</comment>
<reference evidence="3" key="1">
    <citation type="journal article" date="2019" name="Int. J. Syst. Evol. Microbiol.">
        <title>The Global Catalogue of Microorganisms (GCM) 10K type strain sequencing project: providing services to taxonomists for standard genome sequencing and annotation.</title>
        <authorList>
            <consortium name="The Broad Institute Genomics Platform"/>
            <consortium name="The Broad Institute Genome Sequencing Center for Infectious Disease"/>
            <person name="Wu L."/>
            <person name="Ma J."/>
        </authorList>
    </citation>
    <scope>NUCLEOTIDE SEQUENCE [LARGE SCALE GENOMIC DNA]</scope>
    <source>
        <strain evidence="3">KCTC 52298</strain>
    </source>
</reference>